<evidence type="ECO:0000256" key="2">
    <source>
        <dbReference type="SAM" id="Phobius"/>
    </source>
</evidence>
<feature type="transmembrane region" description="Helical" evidence="2">
    <location>
        <begin position="83"/>
        <end position="110"/>
    </location>
</feature>
<keyword evidence="2" id="KW-0812">Transmembrane</keyword>
<keyword evidence="2" id="KW-1133">Transmembrane helix</keyword>
<dbReference type="Proteomes" id="UP000280834">
    <property type="component" value="Unassembled WGS sequence"/>
</dbReference>
<evidence type="ECO:0000313" key="5">
    <source>
        <dbReference type="WBParaSite" id="BTMF_0000382801-mRNA-1"/>
    </source>
</evidence>
<feature type="region of interest" description="Disordered" evidence="1">
    <location>
        <begin position="134"/>
        <end position="170"/>
    </location>
</feature>
<protein>
    <submittedName>
        <fullName evidence="5">Secreted protein</fullName>
    </submittedName>
</protein>
<dbReference type="WBParaSite" id="BTMF_0000382801-mRNA-1">
    <property type="protein sequence ID" value="BTMF_0000382801-mRNA-1"/>
    <property type="gene ID" value="BTMF_0000382801"/>
</dbReference>
<gene>
    <name evidence="3" type="ORF">BTMF_LOCUS3132</name>
</gene>
<evidence type="ECO:0000256" key="1">
    <source>
        <dbReference type="SAM" id="MobiDB-lite"/>
    </source>
</evidence>
<evidence type="ECO:0000313" key="4">
    <source>
        <dbReference type="Proteomes" id="UP000280834"/>
    </source>
</evidence>
<dbReference type="EMBL" id="UZAG01002762">
    <property type="protein sequence ID" value="VDO14083.1"/>
    <property type="molecule type" value="Genomic_DNA"/>
</dbReference>
<reference evidence="3 4" key="2">
    <citation type="submission" date="2018-11" db="EMBL/GenBank/DDBJ databases">
        <authorList>
            <consortium name="Pathogen Informatics"/>
        </authorList>
    </citation>
    <scope>NUCLEOTIDE SEQUENCE [LARGE SCALE GENOMIC DNA]</scope>
</reference>
<evidence type="ECO:0000313" key="3">
    <source>
        <dbReference type="EMBL" id="VDO14083.1"/>
    </source>
</evidence>
<reference evidence="5" key="1">
    <citation type="submission" date="2017-02" db="UniProtKB">
        <authorList>
            <consortium name="WormBaseParasite"/>
        </authorList>
    </citation>
    <scope>IDENTIFICATION</scope>
</reference>
<dbReference type="AlphaFoldDB" id="A0A0R3QBV0"/>
<organism evidence="5">
    <name type="scientific">Brugia timori</name>
    <dbReference type="NCBI Taxonomy" id="42155"/>
    <lineage>
        <taxon>Eukaryota</taxon>
        <taxon>Metazoa</taxon>
        <taxon>Ecdysozoa</taxon>
        <taxon>Nematoda</taxon>
        <taxon>Chromadorea</taxon>
        <taxon>Rhabditida</taxon>
        <taxon>Spirurina</taxon>
        <taxon>Spiruromorpha</taxon>
        <taxon>Filarioidea</taxon>
        <taxon>Onchocercidae</taxon>
        <taxon>Brugia</taxon>
    </lineage>
</organism>
<keyword evidence="2" id="KW-0472">Membrane</keyword>
<accession>A0A0R3QBV0</accession>
<proteinExistence type="predicted"/>
<keyword evidence="4" id="KW-1185">Reference proteome</keyword>
<sequence length="170" mass="18025">MACLICLFDNRSFDSIIVQFWARRGSMTEMDVSARCCLRNVSLTDSVSSIDILLIEKFCVTSSRSNFSYNFSSLIFSQTVPKILSLGIFIQLSVFSCAVDFGIFFVFSFAPIASGTVRSRCMLSCSSDGGGGGGGSNGGHIGGTEDDDGLGDSQGSDGNVESVESALVLE</sequence>
<name>A0A0R3QBV0_9BILA</name>